<name>A0A1H6LJ56_9BACT</name>
<proteinExistence type="predicted"/>
<gene>
    <name evidence="1" type="ORF">PYTT_1454</name>
</gene>
<accession>A0A1H6LJ56</accession>
<dbReference type="Proteomes" id="UP000176204">
    <property type="component" value="Chromosome I"/>
</dbReference>
<organism evidence="1 2">
    <name type="scientific">Akkermansia glycaniphila</name>
    <dbReference type="NCBI Taxonomy" id="1679444"/>
    <lineage>
        <taxon>Bacteria</taxon>
        <taxon>Pseudomonadati</taxon>
        <taxon>Verrucomicrobiota</taxon>
        <taxon>Verrucomicrobiia</taxon>
        <taxon>Verrucomicrobiales</taxon>
        <taxon>Akkermansiaceae</taxon>
        <taxon>Akkermansia</taxon>
    </lineage>
</organism>
<dbReference type="RefSeq" id="WP_067771565.1">
    <property type="nucleotide sequence ID" value="NZ_LIGX01000001.1"/>
</dbReference>
<keyword evidence="2" id="KW-1185">Reference proteome</keyword>
<dbReference type="KEGG" id="agl:PYTT_1454"/>
<dbReference type="AlphaFoldDB" id="A0A1H6LJ56"/>
<dbReference type="EMBL" id="LT629973">
    <property type="protein sequence ID" value="SEH88590.1"/>
    <property type="molecule type" value="Genomic_DNA"/>
</dbReference>
<reference evidence="2" key="1">
    <citation type="submission" date="2016-09" db="EMBL/GenBank/DDBJ databases">
        <authorList>
            <person name="Koehorst J."/>
        </authorList>
    </citation>
    <scope>NUCLEOTIDE SEQUENCE [LARGE SCALE GENOMIC DNA]</scope>
</reference>
<evidence type="ECO:0000313" key="1">
    <source>
        <dbReference type="EMBL" id="SEH88590.1"/>
    </source>
</evidence>
<protein>
    <submittedName>
        <fullName evidence="1">Uncharacterized protein</fullName>
    </submittedName>
</protein>
<dbReference type="STRING" id="1679444.PYTT_1454"/>
<evidence type="ECO:0000313" key="2">
    <source>
        <dbReference type="Proteomes" id="UP000176204"/>
    </source>
</evidence>
<sequence length="142" mass="15453">MTGVRRFILILLPMLFGILGSMGMVSVCPCHDEIFQDTCACSSSNATCDSPSVAIDGQPAHRSLMEHHCSHQHLTSGDWNAPVASPEISVPRQLWCIPPAFAEPYLHLCALPQEADSEVSLPDPPLRVVSQPYTGYLTPLLI</sequence>